<protein>
    <submittedName>
        <fullName evidence="9">Uncharacterized protein</fullName>
    </submittedName>
</protein>
<dbReference type="InterPro" id="IPR052192">
    <property type="entry name" value="Insect_Ionotropic_Sensory_Rcpt"/>
</dbReference>
<keyword evidence="5 8" id="KW-0472">Membrane</keyword>
<sequence length="154" mass="17762">MNYLLNIKGEIRNSVHKIDDCLATSPITMIIRKGFPLSTLFDEVVHRIIGAGFIFKWENDFIKRRPVGNSPNTDFDSSSIKFKHLVQIFQMLLIGNCISGVVFICEIVLYKTNEIKMNKSHSSLLEKHILKDEVKRKSRFKDIAGMILYKNSEK</sequence>
<evidence type="ECO:0000256" key="6">
    <source>
        <dbReference type="ARBA" id="ARBA00023170"/>
    </source>
</evidence>
<evidence type="ECO:0000313" key="10">
    <source>
        <dbReference type="Proteomes" id="UP001162156"/>
    </source>
</evidence>
<organism evidence="9 10">
    <name type="scientific">Rhamnusium bicolor</name>
    <dbReference type="NCBI Taxonomy" id="1586634"/>
    <lineage>
        <taxon>Eukaryota</taxon>
        <taxon>Metazoa</taxon>
        <taxon>Ecdysozoa</taxon>
        <taxon>Arthropoda</taxon>
        <taxon>Hexapoda</taxon>
        <taxon>Insecta</taxon>
        <taxon>Pterygota</taxon>
        <taxon>Neoptera</taxon>
        <taxon>Endopterygota</taxon>
        <taxon>Coleoptera</taxon>
        <taxon>Polyphaga</taxon>
        <taxon>Cucujiformia</taxon>
        <taxon>Chrysomeloidea</taxon>
        <taxon>Cerambycidae</taxon>
        <taxon>Lepturinae</taxon>
        <taxon>Rhagiini</taxon>
        <taxon>Rhamnusium</taxon>
    </lineage>
</organism>
<comment type="subcellular location">
    <subcellularLocation>
        <location evidence="1">Cell membrane</location>
        <topology evidence="1">Multi-pass membrane protein</topology>
    </subcellularLocation>
</comment>
<evidence type="ECO:0000256" key="7">
    <source>
        <dbReference type="ARBA" id="ARBA00023180"/>
    </source>
</evidence>
<feature type="transmembrane region" description="Helical" evidence="8">
    <location>
        <begin position="88"/>
        <end position="110"/>
    </location>
</feature>
<name>A0AAV8WJM1_9CUCU</name>
<dbReference type="PANTHER" id="PTHR42643">
    <property type="entry name" value="IONOTROPIC RECEPTOR 20A-RELATED"/>
    <property type="match status" value="1"/>
</dbReference>
<keyword evidence="3 8" id="KW-0812">Transmembrane</keyword>
<keyword evidence="2" id="KW-1003">Cell membrane</keyword>
<keyword evidence="10" id="KW-1185">Reference proteome</keyword>
<reference evidence="9" key="1">
    <citation type="journal article" date="2023" name="Insect Mol. Biol.">
        <title>Genome sequencing provides insights into the evolution of gene families encoding plant cell wall-degrading enzymes in longhorned beetles.</title>
        <authorList>
            <person name="Shin N.R."/>
            <person name="Okamura Y."/>
            <person name="Kirsch R."/>
            <person name="Pauchet Y."/>
        </authorList>
    </citation>
    <scope>NUCLEOTIDE SEQUENCE</scope>
    <source>
        <strain evidence="9">RBIC_L_NR</strain>
    </source>
</reference>
<evidence type="ECO:0000256" key="3">
    <source>
        <dbReference type="ARBA" id="ARBA00022692"/>
    </source>
</evidence>
<dbReference type="EMBL" id="JANEYF010005770">
    <property type="protein sequence ID" value="KAJ8926804.1"/>
    <property type="molecule type" value="Genomic_DNA"/>
</dbReference>
<dbReference type="Proteomes" id="UP001162156">
    <property type="component" value="Unassembled WGS sequence"/>
</dbReference>
<gene>
    <name evidence="9" type="ORF">NQ314_020650</name>
</gene>
<accession>A0AAV8WJM1</accession>
<comment type="caution">
    <text evidence="9">The sequence shown here is derived from an EMBL/GenBank/DDBJ whole genome shotgun (WGS) entry which is preliminary data.</text>
</comment>
<keyword evidence="4 8" id="KW-1133">Transmembrane helix</keyword>
<evidence type="ECO:0000256" key="2">
    <source>
        <dbReference type="ARBA" id="ARBA00022475"/>
    </source>
</evidence>
<dbReference type="GO" id="GO:0005886">
    <property type="term" value="C:plasma membrane"/>
    <property type="evidence" value="ECO:0007669"/>
    <property type="project" value="UniProtKB-SubCell"/>
</dbReference>
<dbReference type="AlphaFoldDB" id="A0AAV8WJM1"/>
<evidence type="ECO:0000256" key="5">
    <source>
        <dbReference type="ARBA" id="ARBA00023136"/>
    </source>
</evidence>
<evidence type="ECO:0000256" key="4">
    <source>
        <dbReference type="ARBA" id="ARBA00022989"/>
    </source>
</evidence>
<dbReference type="PANTHER" id="PTHR42643:SF24">
    <property type="entry name" value="IONOTROPIC RECEPTOR 60A"/>
    <property type="match status" value="1"/>
</dbReference>
<evidence type="ECO:0000256" key="8">
    <source>
        <dbReference type="SAM" id="Phobius"/>
    </source>
</evidence>
<keyword evidence="7" id="KW-0325">Glycoprotein</keyword>
<keyword evidence="6" id="KW-0675">Receptor</keyword>
<proteinExistence type="predicted"/>
<evidence type="ECO:0000313" key="9">
    <source>
        <dbReference type="EMBL" id="KAJ8926804.1"/>
    </source>
</evidence>
<evidence type="ECO:0000256" key="1">
    <source>
        <dbReference type="ARBA" id="ARBA00004651"/>
    </source>
</evidence>